<evidence type="ECO:0000256" key="5">
    <source>
        <dbReference type="ARBA" id="ARBA00023212"/>
    </source>
</evidence>
<evidence type="ECO:0000256" key="1">
    <source>
        <dbReference type="ARBA" id="ARBA00004245"/>
    </source>
</evidence>
<accession>A0ABP0GU59</accession>
<keyword evidence="4" id="KW-0493">Microtubule</keyword>
<dbReference type="Proteomes" id="UP001642483">
    <property type="component" value="Unassembled WGS sequence"/>
</dbReference>
<comment type="similarity">
    <text evidence="2">Belongs to the TUBGCP family.</text>
</comment>
<gene>
    <name evidence="8" type="ORF">CVLEPA_LOCUS28370</name>
</gene>
<evidence type="ECO:0000256" key="2">
    <source>
        <dbReference type="ARBA" id="ARBA00010337"/>
    </source>
</evidence>
<dbReference type="Pfam" id="PF04130">
    <property type="entry name" value="GCP_C_terminal"/>
    <property type="match status" value="1"/>
</dbReference>
<evidence type="ECO:0000259" key="6">
    <source>
        <dbReference type="Pfam" id="PF04130"/>
    </source>
</evidence>
<feature type="domain" description="Gamma tubulin complex component protein N-terminal" evidence="7">
    <location>
        <begin position="232"/>
        <end position="528"/>
    </location>
</feature>
<evidence type="ECO:0008006" key="10">
    <source>
        <dbReference type="Google" id="ProtNLM"/>
    </source>
</evidence>
<evidence type="ECO:0000259" key="7">
    <source>
        <dbReference type="Pfam" id="PF17681"/>
    </source>
</evidence>
<organism evidence="8 9">
    <name type="scientific">Clavelina lepadiformis</name>
    <name type="common">Light-bulb sea squirt</name>
    <name type="synonym">Ascidia lepadiformis</name>
    <dbReference type="NCBI Taxonomy" id="159417"/>
    <lineage>
        <taxon>Eukaryota</taxon>
        <taxon>Metazoa</taxon>
        <taxon>Chordata</taxon>
        <taxon>Tunicata</taxon>
        <taxon>Ascidiacea</taxon>
        <taxon>Aplousobranchia</taxon>
        <taxon>Clavelinidae</taxon>
        <taxon>Clavelina</taxon>
    </lineage>
</organism>
<comment type="subcellular location">
    <subcellularLocation>
        <location evidence="1">Cytoplasm</location>
        <location evidence="1">Cytoskeleton</location>
    </subcellularLocation>
</comment>
<evidence type="ECO:0000313" key="9">
    <source>
        <dbReference type="Proteomes" id="UP001642483"/>
    </source>
</evidence>
<keyword evidence="5" id="KW-0206">Cytoskeleton</keyword>
<dbReference type="PANTHER" id="PTHR19302:SF14">
    <property type="entry name" value="GAMMA-TUBULIN COMPLEX COMPONENT 3"/>
    <property type="match status" value="1"/>
</dbReference>
<evidence type="ECO:0000256" key="3">
    <source>
        <dbReference type="ARBA" id="ARBA00022490"/>
    </source>
</evidence>
<keyword evidence="9" id="KW-1185">Reference proteome</keyword>
<name>A0ABP0GU59_CLALP</name>
<dbReference type="PANTHER" id="PTHR19302">
    <property type="entry name" value="GAMMA TUBULIN COMPLEX PROTEIN"/>
    <property type="match status" value="1"/>
</dbReference>
<dbReference type="Gene3D" id="1.20.120.1900">
    <property type="entry name" value="Gamma-tubulin complex, C-terminal domain"/>
    <property type="match status" value="1"/>
</dbReference>
<comment type="caution">
    <text evidence="8">The sequence shown here is derived from an EMBL/GenBank/DDBJ whole genome shotgun (WGS) entry which is preliminary data.</text>
</comment>
<feature type="domain" description="Gamma tubulin complex component C-terminal" evidence="6">
    <location>
        <begin position="533"/>
        <end position="865"/>
    </location>
</feature>
<proteinExistence type="inferred from homology"/>
<sequence>MNHPPEVLIGKLCESALGVQNKGSSTKLTQYALNLISSYGEHTIPNISENGLLEKMKLQLSKTNKVDEAAKLGMLHRRLKQSDFLQNRWSVLYLLHSLSNKREEKISGGSLLFRHGLAASSTPVMSNRIGENSTISSSGFGTAAPASSRGLETFSQLPSNISTPGDTQSTNLSSRLGWSLTPSEYSAIRNSTQVKNGISAQQTLEGDHGRKSKHAKSAHLLTKEQVNEANLVRQMLYVFQGIPSKNIKHSTRENAFCLDNNIEVDKRDRQAVHRLCELGWLHNRIKKYIDSHNKDKALGLVGQAFCAALQQELTEYYRLLSVLQSQIQQIDAGFEDNCILTLPKLAVWTFEPYERLKWIAALVDNCEDKKGGALTSMVHAFMQTGDSSSRAITRRILHIVSQPIFHIIDKWICDGELYDPFHEFFVAADLTVRNERLWYDKYRIRQSMIPSFIKMEQAEKILLVGKSINFLRLVCQDRTKLLQDRLQMSTDGAVNEDGYGLDFAADLQVRVRRAHTATGAHLLNVLRDQFKMLTHLHALRKFLLLGQGDFIRHLLDLLQEELSKPANLLYRHNLSGPVEAAVRASNAQFEDADVLTRLDFRLLEINPGDFGWDVFSLDYHLDPPLNTLITPDVMLVYLRIFIFLWRAKRMEYNLALIWTGMMEQSRRLAPVLPHLQSVLHNGHVLAAEMVHFVHQMQYYIAFEVLECSWADFQSKLKAAKDFDEVIAAHHAFLECLMKRCLLDESSSNLLMQLRSIYDQIVKFELLQKDIYQQSTFEMEAREKYDARLKDSENKGVLGMDAEKEEEEIKRRREFRKTTIPGMRARLRVCACAYQDMVVKFLRQLGKESDANLRNLSWRLDFNEHYCSKDSASRYSQSGSRKTGR</sequence>
<reference evidence="8 9" key="1">
    <citation type="submission" date="2024-02" db="EMBL/GenBank/DDBJ databases">
        <authorList>
            <person name="Daric V."/>
            <person name="Darras S."/>
        </authorList>
    </citation>
    <scope>NUCLEOTIDE SEQUENCE [LARGE SCALE GENOMIC DNA]</scope>
</reference>
<dbReference type="InterPro" id="IPR007259">
    <property type="entry name" value="GCP"/>
</dbReference>
<protein>
    <recommendedName>
        <fullName evidence="10">Gamma-tubulin complex component</fullName>
    </recommendedName>
</protein>
<keyword evidence="3" id="KW-0963">Cytoplasm</keyword>
<evidence type="ECO:0000256" key="4">
    <source>
        <dbReference type="ARBA" id="ARBA00022701"/>
    </source>
</evidence>
<dbReference type="InterPro" id="IPR040457">
    <property type="entry name" value="GCP_C"/>
</dbReference>
<dbReference type="InterPro" id="IPR041470">
    <property type="entry name" value="GCP_N"/>
</dbReference>
<dbReference type="EMBL" id="CAWYQH010000141">
    <property type="protein sequence ID" value="CAK8695080.1"/>
    <property type="molecule type" value="Genomic_DNA"/>
</dbReference>
<evidence type="ECO:0000313" key="8">
    <source>
        <dbReference type="EMBL" id="CAK8695080.1"/>
    </source>
</evidence>
<dbReference type="InterPro" id="IPR042241">
    <property type="entry name" value="GCP_C_sf"/>
</dbReference>
<dbReference type="Pfam" id="PF17681">
    <property type="entry name" value="GCP_N_terminal"/>
    <property type="match status" value="1"/>
</dbReference>